<feature type="region of interest" description="Disordered" evidence="1">
    <location>
        <begin position="398"/>
        <end position="417"/>
    </location>
</feature>
<keyword evidence="2" id="KW-1133">Transmembrane helix</keyword>
<feature type="compositionally biased region" description="Polar residues" evidence="1">
    <location>
        <begin position="510"/>
        <end position="552"/>
    </location>
</feature>
<feature type="compositionally biased region" description="Polar residues" evidence="1">
    <location>
        <begin position="427"/>
        <end position="448"/>
    </location>
</feature>
<feature type="compositionally biased region" description="Low complexity" evidence="1">
    <location>
        <begin position="449"/>
        <end position="460"/>
    </location>
</feature>
<protein>
    <submittedName>
        <fullName evidence="3">Uncharacterized protein</fullName>
    </submittedName>
</protein>
<evidence type="ECO:0000313" key="3">
    <source>
        <dbReference type="EMBL" id="PCH42593.1"/>
    </source>
</evidence>
<sequence>MAVPTQALPSWMTLTTATFTQTNGAITTALETLTLPLTYYGPSIPLGTDGEWTWGGLTPPVSSSSPSATATISTSPSSATLTPSTRSSPTASSASSLSSATSPSSSTATLSASSSSSVSPASTRSASSSMSPSLTSSSVCSASSSGAGALVGKSHGVSASVLGAILGAILGTLLLVVILLIVLLLRRHHRGERQSRDDSLSKPSSSFWNRQTTLASQQARPTPIWTEWQMVHQDDLEDGSAGEHSPGERSPRPSGEENDPFLTRRSYQPDADTGDMTQSKMGPETLVSVPAAAAVAGTMRDGSGRKFGGHIMPRDELIAKMSEDSASGSLTPTPYVRVLQPSPGGHNAPLVPPPSRGLRPGAAKSAQSFGSQVLSEKSQGTLGDEGTESLPAQRIKVGDAAQAEAGPSSWTRPSGLERLTNLPNFSWFNRFGTRSRSTSPTGDTDTYTRSPPRVRSRPVSWAPLPTSEPGSNEASTNSRRPRPSSLLGLGLGLTDARPISSISTRSRISANSGNSAFQSARETPASSTPDVYTPMSTLASAASGARSESTVPLQRPRATSPASSAEPPRLVTNRGYLSVPGEPPAYEELPFSQSAESAPAQPRQDSGIDVLDIPAPRPASPFSAVAGRPEVPPGLTPLPDPRAWRDSHITEGSGSSSSMIHIDVLEDAPPIPQDGWRSLSGSIGEGRRTTFGMPTLIHPRNALTSEAGSLHSMRSHLSPRSNFNSSGSAPASSLHTHNSSSSRPSAHSHAGTGSSGVVSLAHSNSISEDGRRQRRRVEVGEVSPPVSAVFSREGMWDMRGTSPLSQSLLPPLPPIHQASSSSSGSYPSFPEPVMVGTVTSATTTKTNMTNTNSSVTTALTDPITGTTVHLPALPMQQGRNQAYVGAAQDDDTMW</sequence>
<evidence type="ECO:0000256" key="2">
    <source>
        <dbReference type="SAM" id="Phobius"/>
    </source>
</evidence>
<dbReference type="Proteomes" id="UP000218811">
    <property type="component" value="Unassembled WGS sequence"/>
</dbReference>
<feature type="region of interest" description="Disordered" evidence="1">
    <location>
        <begin position="801"/>
        <end position="828"/>
    </location>
</feature>
<feature type="compositionally biased region" description="Low complexity" evidence="1">
    <location>
        <begin position="802"/>
        <end position="828"/>
    </location>
</feature>
<dbReference type="STRING" id="742152.A0A2H3JRR1"/>
<proteinExistence type="predicted"/>
<keyword evidence="2" id="KW-0472">Membrane</keyword>
<feature type="region of interest" description="Disordered" evidence="1">
    <location>
        <begin position="504"/>
        <end position="657"/>
    </location>
</feature>
<organism evidence="3 4">
    <name type="scientific">Wolfiporia cocos (strain MD-104)</name>
    <name type="common">Brown rot fungus</name>
    <dbReference type="NCBI Taxonomy" id="742152"/>
    <lineage>
        <taxon>Eukaryota</taxon>
        <taxon>Fungi</taxon>
        <taxon>Dikarya</taxon>
        <taxon>Basidiomycota</taxon>
        <taxon>Agaricomycotina</taxon>
        <taxon>Agaricomycetes</taxon>
        <taxon>Polyporales</taxon>
        <taxon>Phaeolaceae</taxon>
        <taxon>Wolfiporia</taxon>
    </lineage>
</organism>
<feature type="compositionally biased region" description="Polar residues" evidence="1">
    <location>
        <begin position="468"/>
        <end position="477"/>
    </location>
</feature>
<feature type="region of interest" description="Disordered" evidence="1">
    <location>
        <begin position="708"/>
        <end position="782"/>
    </location>
</feature>
<dbReference type="OrthoDB" id="2563978at2759"/>
<feature type="region of interest" description="Disordered" evidence="1">
    <location>
        <begin position="191"/>
        <end position="224"/>
    </location>
</feature>
<feature type="compositionally biased region" description="Polar residues" evidence="1">
    <location>
        <begin position="365"/>
        <end position="381"/>
    </location>
</feature>
<keyword evidence="4" id="KW-1185">Reference proteome</keyword>
<feature type="region of interest" description="Disordered" evidence="1">
    <location>
        <begin position="427"/>
        <end position="492"/>
    </location>
</feature>
<dbReference type="AlphaFoldDB" id="A0A2H3JRR1"/>
<feature type="compositionally biased region" description="Basic and acidic residues" evidence="1">
    <location>
        <begin position="768"/>
        <end position="779"/>
    </location>
</feature>
<feature type="compositionally biased region" description="Basic and acidic residues" evidence="1">
    <location>
        <begin position="245"/>
        <end position="255"/>
    </location>
</feature>
<feature type="compositionally biased region" description="Polar residues" evidence="1">
    <location>
        <begin position="718"/>
        <end position="730"/>
    </location>
</feature>
<dbReference type="OMA" id="QTPIWTG"/>
<evidence type="ECO:0000256" key="1">
    <source>
        <dbReference type="SAM" id="MobiDB-lite"/>
    </source>
</evidence>
<evidence type="ECO:0000313" key="4">
    <source>
        <dbReference type="Proteomes" id="UP000218811"/>
    </source>
</evidence>
<feature type="region of interest" description="Disordered" evidence="1">
    <location>
        <begin position="236"/>
        <end position="283"/>
    </location>
</feature>
<feature type="compositionally biased region" description="Low complexity" evidence="1">
    <location>
        <begin position="731"/>
        <end position="759"/>
    </location>
</feature>
<keyword evidence="2" id="KW-0812">Transmembrane</keyword>
<feature type="region of interest" description="Disordered" evidence="1">
    <location>
        <begin position="57"/>
        <end position="133"/>
    </location>
</feature>
<gene>
    <name evidence="3" type="ORF">WOLCODRAFT_163904</name>
</gene>
<name>A0A2H3JRR1_WOLCO</name>
<accession>A0A2H3JRR1</accession>
<dbReference type="EMBL" id="KB468124">
    <property type="protein sequence ID" value="PCH42593.1"/>
    <property type="molecule type" value="Genomic_DNA"/>
</dbReference>
<reference evidence="3 4" key="1">
    <citation type="journal article" date="2012" name="Science">
        <title>The Paleozoic origin of enzymatic lignin decomposition reconstructed from 31 fungal genomes.</title>
        <authorList>
            <person name="Floudas D."/>
            <person name="Binder M."/>
            <person name="Riley R."/>
            <person name="Barry K."/>
            <person name="Blanchette R.A."/>
            <person name="Henrissat B."/>
            <person name="Martinez A.T."/>
            <person name="Otillar R."/>
            <person name="Spatafora J.W."/>
            <person name="Yadav J.S."/>
            <person name="Aerts A."/>
            <person name="Benoit I."/>
            <person name="Boyd A."/>
            <person name="Carlson A."/>
            <person name="Copeland A."/>
            <person name="Coutinho P.M."/>
            <person name="de Vries R.P."/>
            <person name="Ferreira P."/>
            <person name="Findley K."/>
            <person name="Foster B."/>
            <person name="Gaskell J."/>
            <person name="Glotzer D."/>
            <person name="Gorecki P."/>
            <person name="Heitman J."/>
            <person name="Hesse C."/>
            <person name="Hori C."/>
            <person name="Igarashi K."/>
            <person name="Jurgens J.A."/>
            <person name="Kallen N."/>
            <person name="Kersten P."/>
            <person name="Kohler A."/>
            <person name="Kuees U."/>
            <person name="Kumar T.K.A."/>
            <person name="Kuo A."/>
            <person name="LaButti K."/>
            <person name="Larrondo L.F."/>
            <person name="Lindquist E."/>
            <person name="Ling A."/>
            <person name="Lombard V."/>
            <person name="Lucas S."/>
            <person name="Lundell T."/>
            <person name="Martin R."/>
            <person name="McLaughlin D.J."/>
            <person name="Morgenstern I."/>
            <person name="Morin E."/>
            <person name="Murat C."/>
            <person name="Nagy L.G."/>
            <person name="Nolan M."/>
            <person name="Ohm R.A."/>
            <person name="Patyshakuliyeva A."/>
            <person name="Rokas A."/>
            <person name="Ruiz-Duenas F.J."/>
            <person name="Sabat G."/>
            <person name="Salamov A."/>
            <person name="Samejima M."/>
            <person name="Schmutz J."/>
            <person name="Slot J.C."/>
            <person name="St John F."/>
            <person name="Stenlid J."/>
            <person name="Sun H."/>
            <person name="Sun S."/>
            <person name="Syed K."/>
            <person name="Tsang A."/>
            <person name="Wiebenga A."/>
            <person name="Young D."/>
            <person name="Pisabarro A."/>
            <person name="Eastwood D.C."/>
            <person name="Martin F."/>
            <person name="Cullen D."/>
            <person name="Grigoriev I.V."/>
            <person name="Hibbett D.S."/>
        </authorList>
    </citation>
    <scope>NUCLEOTIDE SEQUENCE [LARGE SCALE GENOMIC DNA]</scope>
    <source>
        <strain evidence="3 4">MD-104</strain>
    </source>
</reference>
<feature type="transmembrane region" description="Helical" evidence="2">
    <location>
        <begin position="161"/>
        <end position="185"/>
    </location>
</feature>
<feature type="region of interest" description="Disordered" evidence="1">
    <location>
        <begin position="325"/>
        <end position="387"/>
    </location>
</feature>
<feature type="compositionally biased region" description="Pro residues" evidence="1">
    <location>
        <begin position="630"/>
        <end position="640"/>
    </location>
</feature>
<feature type="compositionally biased region" description="Polar residues" evidence="1">
    <location>
        <begin position="207"/>
        <end position="220"/>
    </location>
</feature>